<proteinExistence type="predicted"/>
<keyword evidence="2" id="KW-1185">Reference proteome</keyword>
<protein>
    <submittedName>
        <fullName evidence="1">Uncharacterized protein</fullName>
    </submittedName>
</protein>
<name>A0A0C4Y2B5_9BURK</name>
<organism evidence="1 2">
    <name type="scientific">Cupriavidus basilensis</name>
    <dbReference type="NCBI Taxonomy" id="68895"/>
    <lineage>
        <taxon>Bacteria</taxon>
        <taxon>Pseudomonadati</taxon>
        <taxon>Pseudomonadota</taxon>
        <taxon>Betaproteobacteria</taxon>
        <taxon>Burkholderiales</taxon>
        <taxon>Burkholderiaceae</taxon>
        <taxon>Cupriavidus</taxon>
    </lineage>
</organism>
<gene>
    <name evidence="1" type="ORF">RR42_m1867</name>
</gene>
<evidence type="ECO:0000313" key="2">
    <source>
        <dbReference type="Proteomes" id="UP000031843"/>
    </source>
</evidence>
<sequence length="38" mass="4203">MALSPLLRMALDQQLAQRGLPVTPARWDPKMALIASLE</sequence>
<dbReference type="Proteomes" id="UP000031843">
    <property type="component" value="Chromosome main"/>
</dbReference>
<dbReference type="EMBL" id="CP010536">
    <property type="protein sequence ID" value="AJG19262.1"/>
    <property type="molecule type" value="Genomic_DNA"/>
</dbReference>
<reference evidence="1 2" key="1">
    <citation type="journal article" date="2015" name="Genome Announc.">
        <title>Complete Genome Sequence of Cupriavidus basilensis 4G11, Isolated from the Oak Ridge Field Research Center Site.</title>
        <authorList>
            <person name="Ray J."/>
            <person name="Waters R.J."/>
            <person name="Skerker J.M."/>
            <person name="Kuehl J.V."/>
            <person name="Price M.N."/>
            <person name="Huang J."/>
            <person name="Chakraborty R."/>
            <person name="Arkin A.P."/>
            <person name="Deutschbauer A."/>
        </authorList>
    </citation>
    <scope>NUCLEOTIDE SEQUENCE [LARGE SCALE GENOMIC DNA]</scope>
    <source>
        <strain evidence="1">4G11</strain>
    </source>
</reference>
<evidence type="ECO:0000313" key="1">
    <source>
        <dbReference type="EMBL" id="AJG19262.1"/>
    </source>
</evidence>
<accession>A0A0C4Y2B5</accession>
<dbReference type="AlphaFoldDB" id="A0A0C4Y2B5"/>
<dbReference type="KEGG" id="cbw:RR42_m1867"/>